<dbReference type="GO" id="GO:0006915">
    <property type="term" value="P:apoptotic process"/>
    <property type="evidence" value="ECO:0007669"/>
    <property type="project" value="UniProtKB-KW"/>
</dbReference>
<name>A0A8J9WG94_BRALA</name>
<dbReference type="AlphaFoldDB" id="A0A8J9WG94"/>
<evidence type="ECO:0000256" key="5">
    <source>
        <dbReference type="RuleBase" id="RU003971"/>
    </source>
</evidence>
<dbReference type="SMART" id="SM00115">
    <property type="entry name" value="CASc"/>
    <property type="match status" value="1"/>
</dbReference>
<dbReference type="InterPro" id="IPR033139">
    <property type="entry name" value="Caspase_cys_AS"/>
</dbReference>
<proteinExistence type="inferred from homology"/>
<dbReference type="Gene3D" id="3.40.50.1460">
    <property type="match status" value="1"/>
</dbReference>
<dbReference type="Proteomes" id="UP000838412">
    <property type="component" value="Chromosome 10"/>
</dbReference>
<dbReference type="PROSITE" id="PS50207">
    <property type="entry name" value="CASPASE_P10"/>
    <property type="match status" value="1"/>
</dbReference>
<dbReference type="PANTHER" id="PTHR47901:SF8">
    <property type="entry name" value="CASPASE-3"/>
    <property type="match status" value="1"/>
</dbReference>
<evidence type="ECO:0000259" key="8">
    <source>
        <dbReference type="PROSITE" id="PS50208"/>
    </source>
</evidence>
<dbReference type="PROSITE" id="PS01122">
    <property type="entry name" value="CASPASE_CYS"/>
    <property type="match status" value="1"/>
</dbReference>
<evidence type="ECO:0000256" key="2">
    <source>
        <dbReference type="ARBA" id="ARBA00022670"/>
    </source>
</evidence>
<dbReference type="InterPro" id="IPR001309">
    <property type="entry name" value="Pept_C14_p20"/>
</dbReference>
<dbReference type="Pfam" id="PF00656">
    <property type="entry name" value="Peptidase_C14"/>
    <property type="match status" value="1"/>
</dbReference>
<gene>
    <name evidence="9" type="primary">CASP2</name>
    <name evidence="9" type="ORF">BLAG_LOCUS3554</name>
</gene>
<protein>
    <submittedName>
        <fullName evidence="9">CASP2 protein</fullName>
    </submittedName>
</protein>
<dbReference type="PANTHER" id="PTHR47901">
    <property type="entry name" value="CASPASE RECRUITMENT DOMAIN-CONTAINING PROTEIN 18"/>
    <property type="match status" value="1"/>
</dbReference>
<dbReference type="OrthoDB" id="6044770at2759"/>
<sequence length="315" mass="35032">MAYASSSSGFQQTDDDDQGDGPINVVVEPCTDEMWAKIVREKDAYGMAKKPRGSAFILCNTKFPGHPNLGERIGGHVDVTNMSKLMEGLSFQTDIVKEKTAQGIKDEVRRFTERKDHKDAEGSIVVLMSHGEEGKIYGTDGQLVALEVIFAMFDENICLRLKGKPKLFFIQACRGNKVYRGPSSAPEDEADSSWETVNLDLMGELKGLLGRTSLGQDEGDAPQPEQRPHVFCGYATRLGYLSFRNTADGSWFIHAITSVFMKNAKDKSLVEMMDKVKENLLTRKANSSDPKFQGGREESVYLSSLQKDLYFFPGQ</sequence>
<evidence type="ECO:0000256" key="6">
    <source>
        <dbReference type="SAM" id="MobiDB-lite"/>
    </source>
</evidence>
<organism evidence="9 10">
    <name type="scientific">Branchiostoma lanceolatum</name>
    <name type="common">Common lancelet</name>
    <name type="synonym">Amphioxus lanceolatum</name>
    <dbReference type="NCBI Taxonomy" id="7740"/>
    <lineage>
        <taxon>Eukaryota</taxon>
        <taxon>Metazoa</taxon>
        <taxon>Chordata</taxon>
        <taxon>Cephalochordata</taxon>
        <taxon>Leptocardii</taxon>
        <taxon>Amphioxiformes</taxon>
        <taxon>Branchiostomatidae</taxon>
        <taxon>Branchiostoma</taxon>
    </lineage>
</organism>
<evidence type="ECO:0000259" key="7">
    <source>
        <dbReference type="PROSITE" id="PS50207"/>
    </source>
</evidence>
<evidence type="ECO:0000256" key="1">
    <source>
        <dbReference type="ARBA" id="ARBA00010134"/>
    </source>
</evidence>
<keyword evidence="2" id="KW-0645">Protease</keyword>
<dbReference type="InterPro" id="IPR002398">
    <property type="entry name" value="Pept_C14"/>
</dbReference>
<keyword evidence="4" id="KW-0378">Hydrolase</keyword>
<feature type="compositionally biased region" description="Low complexity" evidence="6">
    <location>
        <begin position="1"/>
        <end position="12"/>
    </location>
</feature>
<dbReference type="InterPro" id="IPR011600">
    <property type="entry name" value="Pept_C14_caspase"/>
</dbReference>
<dbReference type="PRINTS" id="PR00376">
    <property type="entry name" value="IL1BCENZYME"/>
</dbReference>
<evidence type="ECO:0000313" key="10">
    <source>
        <dbReference type="Proteomes" id="UP000838412"/>
    </source>
</evidence>
<dbReference type="EMBL" id="OV696695">
    <property type="protein sequence ID" value="CAH1239193.1"/>
    <property type="molecule type" value="Genomic_DNA"/>
</dbReference>
<dbReference type="PROSITE" id="PS50208">
    <property type="entry name" value="CASPASE_P20"/>
    <property type="match status" value="1"/>
</dbReference>
<dbReference type="SUPFAM" id="SSF52129">
    <property type="entry name" value="Caspase-like"/>
    <property type="match status" value="1"/>
</dbReference>
<comment type="similarity">
    <text evidence="1 5">Belongs to the peptidase C14A family.</text>
</comment>
<dbReference type="InterPro" id="IPR002138">
    <property type="entry name" value="Pept_C14_p10"/>
</dbReference>
<dbReference type="InterPro" id="IPR029030">
    <property type="entry name" value="Caspase-like_dom_sf"/>
</dbReference>
<evidence type="ECO:0000256" key="3">
    <source>
        <dbReference type="ARBA" id="ARBA00022703"/>
    </source>
</evidence>
<dbReference type="GO" id="GO:0006508">
    <property type="term" value="P:proteolysis"/>
    <property type="evidence" value="ECO:0007669"/>
    <property type="project" value="UniProtKB-KW"/>
</dbReference>
<feature type="region of interest" description="Disordered" evidence="6">
    <location>
        <begin position="1"/>
        <end position="24"/>
    </location>
</feature>
<feature type="domain" description="Caspase family p10" evidence="7">
    <location>
        <begin position="227"/>
        <end position="313"/>
    </location>
</feature>
<reference evidence="9" key="1">
    <citation type="submission" date="2022-01" db="EMBL/GenBank/DDBJ databases">
        <authorList>
            <person name="Braso-Vives M."/>
        </authorList>
    </citation>
    <scope>NUCLEOTIDE SEQUENCE</scope>
</reference>
<keyword evidence="3" id="KW-0053">Apoptosis</keyword>
<keyword evidence="10" id="KW-1185">Reference proteome</keyword>
<evidence type="ECO:0000313" key="9">
    <source>
        <dbReference type="EMBL" id="CAH1239193.1"/>
    </source>
</evidence>
<accession>A0A8J9WG94</accession>
<feature type="domain" description="Caspase family p20" evidence="8">
    <location>
        <begin position="51"/>
        <end position="177"/>
    </location>
</feature>
<dbReference type="GO" id="GO:0004197">
    <property type="term" value="F:cysteine-type endopeptidase activity"/>
    <property type="evidence" value="ECO:0007669"/>
    <property type="project" value="InterPro"/>
</dbReference>
<evidence type="ECO:0000256" key="4">
    <source>
        <dbReference type="ARBA" id="ARBA00022801"/>
    </source>
</evidence>
<dbReference type="InterPro" id="IPR015917">
    <property type="entry name" value="Pept_C14A"/>
</dbReference>